<dbReference type="RefSeq" id="WP_211333364.1">
    <property type="nucleotide sequence ID" value="NZ_RBXT01000001.1"/>
</dbReference>
<evidence type="ECO:0000313" key="1">
    <source>
        <dbReference type="EMBL" id="RKT79264.1"/>
    </source>
</evidence>
<gene>
    <name evidence="1" type="ORF">DFJ68_2731</name>
</gene>
<organism evidence="1 2">
    <name type="scientific">Terracoccus luteus</name>
    <dbReference type="NCBI Taxonomy" id="53356"/>
    <lineage>
        <taxon>Bacteria</taxon>
        <taxon>Bacillati</taxon>
        <taxon>Actinomycetota</taxon>
        <taxon>Actinomycetes</taxon>
        <taxon>Micrococcales</taxon>
        <taxon>Intrasporangiaceae</taxon>
        <taxon>Terracoccus</taxon>
    </lineage>
</organism>
<dbReference type="SUPFAM" id="SSF88697">
    <property type="entry name" value="PUA domain-like"/>
    <property type="match status" value="1"/>
</dbReference>
<evidence type="ECO:0000313" key="2">
    <source>
        <dbReference type="Proteomes" id="UP000278440"/>
    </source>
</evidence>
<sequence length="167" mass="18286">MVRTVTNTVTRDRLGAWVLKCNPVAWDLRAFVDSGEGRVTSWSVQPGYRADLMEPGDRVLFWVSGDGRTGFDRGVWGLGHVTAPAEPWVETDPGHWRAAGDAHGIRARVEVDVPLLSAPVTDADLRAVGCDRLEVQRQPFLANPSWVDVDQLAAMGPLLPPWPDPPA</sequence>
<reference evidence="1 2" key="1">
    <citation type="submission" date="2018-10" db="EMBL/GenBank/DDBJ databases">
        <title>Sequencing the genomes of 1000 actinobacteria strains.</title>
        <authorList>
            <person name="Klenk H.-P."/>
        </authorList>
    </citation>
    <scope>NUCLEOTIDE SEQUENCE [LARGE SCALE GENOMIC DNA]</scope>
    <source>
        <strain evidence="1 2">DSM 44267</strain>
    </source>
</reference>
<dbReference type="Proteomes" id="UP000278440">
    <property type="component" value="Unassembled WGS sequence"/>
</dbReference>
<dbReference type="AlphaFoldDB" id="A0A495Y210"/>
<proteinExistence type="predicted"/>
<accession>A0A495Y210</accession>
<name>A0A495Y210_9MICO</name>
<keyword evidence="2" id="KW-1185">Reference proteome</keyword>
<comment type="caution">
    <text evidence="1">The sequence shown here is derived from an EMBL/GenBank/DDBJ whole genome shotgun (WGS) entry which is preliminary data.</text>
</comment>
<dbReference type="InterPro" id="IPR015947">
    <property type="entry name" value="PUA-like_sf"/>
</dbReference>
<protein>
    <submittedName>
        <fullName evidence="1">EVE domain-containing protein</fullName>
    </submittedName>
</protein>
<dbReference type="EMBL" id="RBXT01000001">
    <property type="protein sequence ID" value="RKT79264.1"/>
    <property type="molecule type" value="Genomic_DNA"/>
</dbReference>